<dbReference type="Pfam" id="PF02798">
    <property type="entry name" value="GST_N"/>
    <property type="match status" value="1"/>
</dbReference>
<dbReference type="PROSITE" id="PS50404">
    <property type="entry name" value="GST_NTER"/>
    <property type="match status" value="1"/>
</dbReference>
<dbReference type="RefSeq" id="XP_006663010.2">
    <property type="nucleotide sequence ID" value="XM_006662947.3"/>
</dbReference>
<dbReference type="PANTHER" id="PTHR44750:SF1">
    <property type="entry name" value="GLUTATHIONE S-TRANSFERASE T1-RELATED"/>
    <property type="match status" value="1"/>
</dbReference>
<sequence>MAMQPLLKVYGDRRSQPTRAIIIFCRVNRIDFEEVKVDLFKREHLSPEFKKINPMGQVPAIVDGRFRLFESHAILRYLATVFPGVADHWYPADLFTRAKIEAVLDWHHTNLRRGAATYVLNTVLAPSLGLPSSPEAAKEAEKLLFRSLRLIESMWLKGDAKFLMGNPQLSIADLSLVCEIMQLEVLGDTERDRILGPHEKIRSWIQNVKKATSPHFEEVHELILKAKEHTAAKLRSGPSIDLKAASKL</sequence>
<dbReference type="InterPro" id="IPR040079">
    <property type="entry name" value="Glutathione_S-Trfase"/>
</dbReference>
<feature type="domain" description="GST C-terminal" evidence="5">
    <location>
        <begin position="93"/>
        <end position="234"/>
    </location>
</feature>
<gene>
    <name evidence="6" type="primary">LOC102713680</name>
</gene>
<name>J3N9A3_ORYBR</name>
<dbReference type="InterPro" id="IPR036282">
    <property type="entry name" value="Glutathione-S-Trfase_C_sf"/>
</dbReference>
<dbReference type="STRING" id="4533.J3N9A3"/>
<proteinExistence type="inferred from homology"/>
<evidence type="ECO:0000256" key="2">
    <source>
        <dbReference type="ARBA" id="ARBA00022575"/>
    </source>
</evidence>
<dbReference type="SUPFAM" id="SSF47616">
    <property type="entry name" value="GST C-terminal domain-like"/>
    <property type="match status" value="1"/>
</dbReference>
<dbReference type="Proteomes" id="UP000006038">
    <property type="component" value="Chromosome 11"/>
</dbReference>
<accession>J3N9A3</accession>
<dbReference type="EnsemblPlants" id="OB11G23890.1">
    <property type="protein sequence ID" value="OB11G23890.1"/>
    <property type="gene ID" value="OB11G23890"/>
</dbReference>
<dbReference type="PANTHER" id="PTHR44750">
    <property type="entry name" value="GLUTATHIONE S-TRANSFERASE T1-RELATED"/>
    <property type="match status" value="1"/>
</dbReference>
<keyword evidence="3" id="KW-0808">Transferase</keyword>
<dbReference type="SFLD" id="SFLDG01153">
    <property type="entry name" value="Main.4:_Theta-like"/>
    <property type="match status" value="1"/>
</dbReference>
<feature type="domain" description="GST N-terminal" evidence="4">
    <location>
        <begin position="5"/>
        <end position="86"/>
    </location>
</feature>
<evidence type="ECO:0000259" key="5">
    <source>
        <dbReference type="PROSITE" id="PS50405"/>
    </source>
</evidence>
<reference evidence="6" key="1">
    <citation type="journal article" date="2013" name="Nat. Commun.">
        <title>Whole-genome sequencing of Oryza brachyantha reveals mechanisms underlying Oryza genome evolution.</title>
        <authorList>
            <person name="Chen J."/>
            <person name="Huang Q."/>
            <person name="Gao D."/>
            <person name="Wang J."/>
            <person name="Lang Y."/>
            <person name="Liu T."/>
            <person name="Li B."/>
            <person name="Bai Z."/>
            <person name="Luis Goicoechea J."/>
            <person name="Liang C."/>
            <person name="Chen C."/>
            <person name="Zhang W."/>
            <person name="Sun S."/>
            <person name="Liao Y."/>
            <person name="Zhang X."/>
            <person name="Yang L."/>
            <person name="Song C."/>
            <person name="Wang M."/>
            <person name="Shi J."/>
            <person name="Liu G."/>
            <person name="Liu J."/>
            <person name="Zhou H."/>
            <person name="Zhou W."/>
            <person name="Yu Q."/>
            <person name="An N."/>
            <person name="Chen Y."/>
            <person name="Cai Q."/>
            <person name="Wang B."/>
            <person name="Liu B."/>
            <person name="Min J."/>
            <person name="Huang Y."/>
            <person name="Wu H."/>
            <person name="Li Z."/>
            <person name="Zhang Y."/>
            <person name="Yin Y."/>
            <person name="Song W."/>
            <person name="Jiang J."/>
            <person name="Jackson S.A."/>
            <person name="Wing R.A."/>
            <person name="Wang J."/>
            <person name="Chen M."/>
        </authorList>
    </citation>
    <scope>NUCLEOTIDE SEQUENCE [LARGE SCALE GENOMIC DNA]</scope>
    <source>
        <strain evidence="6">cv. IRGC 101232</strain>
    </source>
</reference>
<evidence type="ECO:0000313" key="6">
    <source>
        <dbReference type="EnsemblPlants" id="OB11G23890.1"/>
    </source>
</evidence>
<dbReference type="Gene3D" id="1.20.1050.10">
    <property type="match status" value="1"/>
</dbReference>
<dbReference type="Gramene" id="OB11G23890.1">
    <property type="protein sequence ID" value="OB11G23890.1"/>
    <property type="gene ID" value="OB11G23890"/>
</dbReference>
<dbReference type="AlphaFoldDB" id="J3N9A3"/>
<dbReference type="CDD" id="cd03050">
    <property type="entry name" value="GST_N_Theta"/>
    <property type="match status" value="1"/>
</dbReference>
<evidence type="ECO:0000256" key="1">
    <source>
        <dbReference type="ARBA" id="ARBA00009899"/>
    </source>
</evidence>
<dbReference type="KEGG" id="obr:102713680"/>
<dbReference type="InterPro" id="IPR004045">
    <property type="entry name" value="Glutathione_S-Trfase_N"/>
</dbReference>
<dbReference type="SUPFAM" id="SSF52833">
    <property type="entry name" value="Thioredoxin-like"/>
    <property type="match status" value="1"/>
</dbReference>
<evidence type="ECO:0008006" key="8">
    <source>
        <dbReference type="Google" id="ProtNLM"/>
    </source>
</evidence>
<dbReference type="InterPro" id="IPR010987">
    <property type="entry name" value="Glutathione-S-Trfase_C-like"/>
</dbReference>
<dbReference type="InterPro" id="IPR036249">
    <property type="entry name" value="Thioredoxin-like_sf"/>
</dbReference>
<dbReference type="eggNOG" id="KOG0867">
    <property type="taxonomic scope" value="Eukaryota"/>
</dbReference>
<evidence type="ECO:0000259" key="4">
    <source>
        <dbReference type="PROSITE" id="PS50404"/>
    </source>
</evidence>
<evidence type="ECO:0000256" key="3">
    <source>
        <dbReference type="ARBA" id="ARBA00022679"/>
    </source>
</evidence>
<dbReference type="OMA" id="CQYRVDE"/>
<dbReference type="InterPro" id="IPR040075">
    <property type="entry name" value="GST_N_Theta"/>
</dbReference>
<keyword evidence="7" id="KW-1185">Reference proteome</keyword>
<dbReference type="SFLD" id="SFLDG00358">
    <property type="entry name" value="Main_(cytGST)"/>
    <property type="match status" value="1"/>
</dbReference>
<protein>
    <recommendedName>
        <fullName evidence="8">Glutathione S-transferase</fullName>
    </recommendedName>
</protein>
<dbReference type="FunFam" id="3.40.30.10:FF:000176">
    <property type="entry name" value="Glutathione S-transferase theta-1"/>
    <property type="match status" value="1"/>
</dbReference>
<dbReference type="HOGENOM" id="CLU_011226_2_0_1"/>
<dbReference type="InterPro" id="IPR043377">
    <property type="entry name" value="GSTT1/2/3"/>
</dbReference>
<dbReference type="FunFam" id="1.20.1050.10:FF:000039">
    <property type="entry name" value="Glutathione S-transferase theta-1"/>
    <property type="match status" value="1"/>
</dbReference>
<evidence type="ECO:0000313" key="7">
    <source>
        <dbReference type="Proteomes" id="UP000006038"/>
    </source>
</evidence>
<dbReference type="OrthoDB" id="422574at2759"/>
<dbReference type="GO" id="GO:0016740">
    <property type="term" value="F:transferase activity"/>
    <property type="evidence" value="ECO:0007669"/>
    <property type="project" value="UniProtKB-KW"/>
</dbReference>
<dbReference type="GO" id="GO:0009407">
    <property type="term" value="P:toxin catabolic process"/>
    <property type="evidence" value="ECO:0007669"/>
    <property type="project" value="UniProtKB-ARBA"/>
</dbReference>
<keyword evidence="2" id="KW-0216">Detoxification</keyword>
<dbReference type="CDD" id="cd03183">
    <property type="entry name" value="GST_C_Theta"/>
    <property type="match status" value="1"/>
</dbReference>
<dbReference type="InterPro" id="IPR040077">
    <property type="entry name" value="GST_C_Theta"/>
</dbReference>
<comment type="similarity">
    <text evidence="1">Belongs to the GST superfamily. Theta family.</text>
</comment>
<organism evidence="6">
    <name type="scientific">Oryza brachyantha</name>
    <name type="common">malo sina</name>
    <dbReference type="NCBI Taxonomy" id="4533"/>
    <lineage>
        <taxon>Eukaryota</taxon>
        <taxon>Viridiplantae</taxon>
        <taxon>Streptophyta</taxon>
        <taxon>Embryophyta</taxon>
        <taxon>Tracheophyta</taxon>
        <taxon>Spermatophyta</taxon>
        <taxon>Magnoliopsida</taxon>
        <taxon>Liliopsida</taxon>
        <taxon>Poales</taxon>
        <taxon>Poaceae</taxon>
        <taxon>BOP clade</taxon>
        <taxon>Oryzoideae</taxon>
        <taxon>Oryzeae</taxon>
        <taxon>Oryzinae</taxon>
        <taxon>Oryza</taxon>
    </lineage>
</organism>
<reference evidence="6" key="2">
    <citation type="submission" date="2013-04" db="UniProtKB">
        <authorList>
            <consortium name="EnsemblPlants"/>
        </authorList>
    </citation>
    <scope>IDENTIFICATION</scope>
</reference>
<dbReference type="Gene3D" id="3.40.30.10">
    <property type="entry name" value="Glutaredoxin"/>
    <property type="match status" value="1"/>
</dbReference>
<dbReference type="GeneID" id="102713680"/>
<dbReference type="SFLD" id="SFLDS00019">
    <property type="entry name" value="Glutathione_Transferase_(cytos"/>
    <property type="match status" value="1"/>
</dbReference>
<dbReference type="PROSITE" id="PS50405">
    <property type="entry name" value="GST_CTER"/>
    <property type="match status" value="1"/>
</dbReference>